<comment type="similarity">
    <text evidence="1">Belongs to the OprB family.</text>
</comment>
<comment type="caution">
    <text evidence="3">The sequence shown here is derived from an EMBL/GenBank/DDBJ whole genome shotgun (WGS) entry which is preliminary data.</text>
</comment>
<proteinExistence type="inferred from homology"/>
<dbReference type="NCBIfam" id="NF033921">
    <property type="entry name" value="por_somb"/>
    <property type="match status" value="1"/>
</dbReference>
<dbReference type="STRING" id="128403.WA1_38335"/>
<dbReference type="AlphaFoldDB" id="A0A139X0H1"/>
<dbReference type="Pfam" id="PF04966">
    <property type="entry name" value="OprB"/>
    <property type="match status" value="1"/>
</dbReference>
<feature type="domain" description="SLH" evidence="2">
    <location>
        <begin position="68"/>
        <end position="132"/>
    </location>
</feature>
<sequence>MFSFFKASIGLGSAVLILILVLTQIARVKAEEAISGNNPPEVLTTDKSTDSLQQVNQYVQMSSAQVTSVSQLSDVQPTDWAFQALQSLVERYGCIAGYPNGGFKGNRAMTRFEFATALNTCLDRVNQRIAVDTAGTVAKEDLATVQKLQEEFTTELATLRGRVDVLEAHTAQLMTQEFSTTTELNGQLIFAAVDAFGDASRGGNGDNSNPTFSSRLRLNFRASFTGKDKFLARIQASSVNNPSAPGNEARLSFQSGSNSTNDALLSKLHYSFPIGDTVNVLVATGFNTYFDDGDVVNPLKNDGDGAISRFGRYNSIYRLGGDTGVVVTFEPKPNTNIKAEVMYLAKNTNNPASGLFNGNYGALGQIIIFPNKKDTGTKIAFTYVNAYNDDGLGHNTGSLSSNLGGRKVSSNSYGIETNVKITNGFQLGGWVGYTNARALTGEVKGNANIWNWAITLAFPDLGKKGNLGGMIIGMQPKLTGTSAPLSDLPRRDPDTGFHIEGFYRYKINEKISITPGFIWLTAPNHDNQNDDIFLGVVRTTFEI</sequence>
<reference evidence="3 4" key="1">
    <citation type="journal article" date="2013" name="Genome Biol. Evol.">
        <title>Genomes of Stigonematalean cyanobacteria (subsection V) and the evolution of oxygenic photosynthesis from prokaryotes to plastids.</title>
        <authorList>
            <person name="Dagan T."/>
            <person name="Roettger M."/>
            <person name="Stucken K."/>
            <person name="Landan G."/>
            <person name="Koch R."/>
            <person name="Major P."/>
            <person name="Gould S.B."/>
            <person name="Goremykin V.V."/>
            <person name="Rippka R."/>
            <person name="Tandeau de Marsac N."/>
            <person name="Gugger M."/>
            <person name="Lockhart P.J."/>
            <person name="Allen J.F."/>
            <person name="Brune I."/>
            <person name="Maus I."/>
            <person name="Puhler A."/>
            <person name="Martin W.F."/>
        </authorList>
    </citation>
    <scope>NUCLEOTIDE SEQUENCE [LARGE SCALE GENOMIC DNA]</scope>
    <source>
        <strain evidence="3 4">PCC 7110</strain>
    </source>
</reference>
<evidence type="ECO:0000313" key="4">
    <source>
        <dbReference type="Proteomes" id="UP000076925"/>
    </source>
</evidence>
<dbReference type="PANTHER" id="PTHR43308">
    <property type="entry name" value="OUTER MEMBRANE PROTEIN ALPHA-RELATED"/>
    <property type="match status" value="1"/>
</dbReference>
<gene>
    <name evidence="3" type="ORF">WA1_38335</name>
</gene>
<evidence type="ECO:0000259" key="2">
    <source>
        <dbReference type="PROSITE" id="PS51272"/>
    </source>
</evidence>
<keyword evidence="4" id="KW-1185">Reference proteome</keyword>
<dbReference type="RefSeq" id="WP_017748052.1">
    <property type="nucleotide sequence ID" value="NZ_KQ976354.1"/>
</dbReference>
<name>A0A139X0H1_9CYAN</name>
<dbReference type="PANTHER" id="PTHR43308:SF1">
    <property type="entry name" value="OUTER MEMBRANE PROTEIN ALPHA"/>
    <property type="match status" value="1"/>
</dbReference>
<dbReference type="InterPro" id="IPR001119">
    <property type="entry name" value="SLH_dom"/>
</dbReference>
<organism evidence="3 4">
    <name type="scientific">Scytonema hofmannii PCC 7110</name>
    <dbReference type="NCBI Taxonomy" id="128403"/>
    <lineage>
        <taxon>Bacteria</taxon>
        <taxon>Bacillati</taxon>
        <taxon>Cyanobacteriota</taxon>
        <taxon>Cyanophyceae</taxon>
        <taxon>Nostocales</taxon>
        <taxon>Scytonemataceae</taxon>
        <taxon>Scytonema</taxon>
    </lineage>
</organism>
<dbReference type="GO" id="GO:0015288">
    <property type="term" value="F:porin activity"/>
    <property type="evidence" value="ECO:0007669"/>
    <property type="project" value="InterPro"/>
</dbReference>
<protein>
    <recommendedName>
        <fullName evidence="2">SLH domain-containing protein</fullName>
    </recommendedName>
</protein>
<dbReference type="Pfam" id="PF00395">
    <property type="entry name" value="SLH"/>
    <property type="match status" value="1"/>
</dbReference>
<dbReference type="OrthoDB" id="474791at2"/>
<dbReference type="Proteomes" id="UP000076925">
    <property type="component" value="Unassembled WGS sequence"/>
</dbReference>
<dbReference type="InterPro" id="IPR047684">
    <property type="entry name" value="Por_som-like"/>
</dbReference>
<dbReference type="GO" id="GO:0008643">
    <property type="term" value="P:carbohydrate transport"/>
    <property type="evidence" value="ECO:0007669"/>
    <property type="project" value="InterPro"/>
</dbReference>
<dbReference type="GO" id="GO:0016020">
    <property type="term" value="C:membrane"/>
    <property type="evidence" value="ECO:0007669"/>
    <property type="project" value="InterPro"/>
</dbReference>
<dbReference type="EMBL" id="ANNX02000042">
    <property type="protein sequence ID" value="KYC38205.1"/>
    <property type="molecule type" value="Genomic_DNA"/>
</dbReference>
<evidence type="ECO:0000313" key="3">
    <source>
        <dbReference type="EMBL" id="KYC38205.1"/>
    </source>
</evidence>
<dbReference type="PROSITE" id="PS51272">
    <property type="entry name" value="SLH"/>
    <property type="match status" value="1"/>
</dbReference>
<accession>A0A139X0H1</accession>
<dbReference type="InterPro" id="IPR007049">
    <property type="entry name" value="Carb-sel_porin_OprB"/>
</dbReference>
<evidence type="ECO:0000256" key="1">
    <source>
        <dbReference type="RuleBase" id="RU363072"/>
    </source>
</evidence>
<dbReference type="InterPro" id="IPR051465">
    <property type="entry name" value="Cell_Envelope_Struct_Comp"/>
</dbReference>